<evidence type="ECO:0000313" key="3">
    <source>
        <dbReference type="Proteomes" id="UP000637774"/>
    </source>
</evidence>
<name>A0ABQ2AGP8_9BACT</name>
<reference evidence="3" key="1">
    <citation type="journal article" date="2019" name="Int. J. Syst. Evol. Microbiol.">
        <title>The Global Catalogue of Microorganisms (GCM) 10K type strain sequencing project: providing services to taxonomists for standard genome sequencing and annotation.</title>
        <authorList>
            <consortium name="The Broad Institute Genomics Platform"/>
            <consortium name="The Broad Institute Genome Sequencing Center for Infectious Disease"/>
            <person name="Wu L."/>
            <person name="Ma J."/>
        </authorList>
    </citation>
    <scope>NUCLEOTIDE SEQUENCE [LARGE SCALE GENOMIC DNA]</scope>
    <source>
        <strain evidence="3">CGMCC 1.14966</strain>
    </source>
</reference>
<gene>
    <name evidence="2" type="ORF">GCM10011495_35720</name>
</gene>
<sequence>MSQNLETPEPGGPNLRRALAHLPAHEPDPGTWARIEARLTAESARPPAWPTLPGHAPDDDLWAAIAARLDSATAAVAPRPPAVLRPLWPARTGHRALALAASLLLLLGIWWQLRPVASGPTVARETVTFSEEAGAPSLPAPVTDPLELQGLSFIDTRCSSQPVVCQSQQFRSLRTQLQELESQEVQLRQAAYRFGSSPELLREQARLVTLKASFTRQLVQLLIS</sequence>
<feature type="coiled-coil region" evidence="1">
    <location>
        <begin position="163"/>
        <end position="190"/>
    </location>
</feature>
<keyword evidence="1" id="KW-0175">Coiled coil</keyword>
<dbReference type="EMBL" id="BMGY01000051">
    <property type="protein sequence ID" value="GGH90258.1"/>
    <property type="molecule type" value="Genomic_DNA"/>
</dbReference>
<organism evidence="2 3">
    <name type="scientific">Hymenobacter frigidus</name>
    <dbReference type="NCBI Taxonomy" id="1524095"/>
    <lineage>
        <taxon>Bacteria</taxon>
        <taxon>Pseudomonadati</taxon>
        <taxon>Bacteroidota</taxon>
        <taxon>Cytophagia</taxon>
        <taxon>Cytophagales</taxon>
        <taxon>Hymenobacteraceae</taxon>
        <taxon>Hymenobacter</taxon>
    </lineage>
</organism>
<evidence type="ECO:0008006" key="4">
    <source>
        <dbReference type="Google" id="ProtNLM"/>
    </source>
</evidence>
<dbReference type="Proteomes" id="UP000637774">
    <property type="component" value="Unassembled WGS sequence"/>
</dbReference>
<evidence type="ECO:0000256" key="1">
    <source>
        <dbReference type="SAM" id="Coils"/>
    </source>
</evidence>
<proteinExistence type="predicted"/>
<evidence type="ECO:0000313" key="2">
    <source>
        <dbReference type="EMBL" id="GGH90258.1"/>
    </source>
</evidence>
<dbReference type="RefSeq" id="WP_188563463.1">
    <property type="nucleotide sequence ID" value="NZ_BMGY01000051.1"/>
</dbReference>
<protein>
    <recommendedName>
        <fullName evidence="4">DUF4349 domain-containing protein</fullName>
    </recommendedName>
</protein>
<keyword evidence="3" id="KW-1185">Reference proteome</keyword>
<comment type="caution">
    <text evidence="2">The sequence shown here is derived from an EMBL/GenBank/DDBJ whole genome shotgun (WGS) entry which is preliminary data.</text>
</comment>
<accession>A0ABQ2AGP8</accession>